<keyword evidence="3" id="KW-0274">FAD</keyword>
<keyword evidence="7" id="KW-1185">Reference proteome</keyword>
<evidence type="ECO:0000256" key="2">
    <source>
        <dbReference type="ARBA" id="ARBA00022630"/>
    </source>
</evidence>
<dbReference type="EMBL" id="JAAAUY010000285">
    <property type="protein sequence ID" value="KAF9332054.1"/>
    <property type="molecule type" value="Genomic_DNA"/>
</dbReference>
<name>A0A9P5SKE9_9FUNG</name>
<keyword evidence="2" id="KW-0285">Flavoprotein</keyword>
<dbReference type="InterPro" id="IPR002938">
    <property type="entry name" value="FAD-bd"/>
</dbReference>
<dbReference type="PRINTS" id="PR00420">
    <property type="entry name" value="RNGMNOXGNASE"/>
</dbReference>
<reference evidence="6" key="1">
    <citation type="journal article" date="2020" name="Fungal Divers.">
        <title>Resolving the Mortierellaceae phylogeny through synthesis of multi-gene phylogenetics and phylogenomics.</title>
        <authorList>
            <person name="Vandepol N."/>
            <person name="Liber J."/>
            <person name="Desiro A."/>
            <person name="Na H."/>
            <person name="Kennedy M."/>
            <person name="Barry K."/>
            <person name="Grigoriev I.V."/>
            <person name="Miller A.N."/>
            <person name="O'Donnell K."/>
            <person name="Stajich J.E."/>
            <person name="Bonito G."/>
        </authorList>
    </citation>
    <scope>NUCLEOTIDE SEQUENCE</scope>
    <source>
        <strain evidence="6">NVP1</strain>
    </source>
</reference>
<gene>
    <name evidence="6" type="ORF">BG006_005091</name>
</gene>
<accession>A0A9P5SKE9</accession>
<evidence type="ECO:0000313" key="6">
    <source>
        <dbReference type="EMBL" id="KAF9332054.1"/>
    </source>
</evidence>
<organism evidence="6 7">
    <name type="scientific">Podila minutissima</name>
    <dbReference type="NCBI Taxonomy" id="64525"/>
    <lineage>
        <taxon>Eukaryota</taxon>
        <taxon>Fungi</taxon>
        <taxon>Fungi incertae sedis</taxon>
        <taxon>Mucoromycota</taxon>
        <taxon>Mortierellomycotina</taxon>
        <taxon>Mortierellomycetes</taxon>
        <taxon>Mortierellales</taxon>
        <taxon>Mortierellaceae</taxon>
        <taxon>Podila</taxon>
    </lineage>
</organism>
<dbReference type="GO" id="GO:0004497">
    <property type="term" value="F:monooxygenase activity"/>
    <property type="evidence" value="ECO:0007669"/>
    <property type="project" value="InterPro"/>
</dbReference>
<comment type="similarity">
    <text evidence="1">Belongs to the paxM FAD-dependent monooxygenase family.</text>
</comment>
<protein>
    <recommendedName>
        <fullName evidence="5">FAD-binding domain-containing protein</fullName>
    </recommendedName>
</protein>
<feature type="domain" description="FAD-binding" evidence="5">
    <location>
        <begin position="339"/>
        <end position="419"/>
    </location>
</feature>
<dbReference type="InterPro" id="IPR036188">
    <property type="entry name" value="FAD/NAD-bd_sf"/>
</dbReference>
<keyword evidence="4" id="KW-0560">Oxidoreductase</keyword>
<proteinExistence type="inferred from homology"/>
<evidence type="ECO:0000259" key="5">
    <source>
        <dbReference type="Pfam" id="PF01494"/>
    </source>
</evidence>
<evidence type="ECO:0000313" key="7">
    <source>
        <dbReference type="Proteomes" id="UP000696485"/>
    </source>
</evidence>
<dbReference type="SUPFAM" id="SSF51905">
    <property type="entry name" value="FAD/NAD(P)-binding domain"/>
    <property type="match status" value="1"/>
</dbReference>
<dbReference type="Proteomes" id="UP000696485">
    <property type="component" value="Unassembled WGS sequence"/>
</dbReference>
<dbReference type="Gene3D" id="3.50.50.60">
    <property type="entry name" value="FAD/NAD(P)-binding domain"/>
    <property type="match status" value="1"/>
</dbReference>
<dbReference type="GO" id="GO:0071949">
    <property type="term" value="F:FAD binding"/>
    <property type="evidence" value="ECO:0007669"/>
    <property type="project" value="InterPro"/>
</dbReference>
<evidence type="ECO:0000256" key="4">
    <source>
        <dbReference type="ARBA" id="ARBA00023002"/>
    </source>
</evidence>
<dbReference type="PANTHER" id="PTHR47356:SF2">
    <property type="entry name" value="FAD-BINDING DOMAIN-CONTAINING PROTEIN-RELATED"/>
    <property type="match status" value="1"/>
</dbReference>
<evidence type="ECO:0000256" key="3">
    <source>
        <dbReference type="ARBA" id="ARBA00022827"/>
    </source>
</evidence>
<comment type="caution">
    <text evidence="6">The sequence shown here is derived from an EMBL/GenBank/DDBJ whole genome shotgun (WGS) entry which is preliminary data.</text>
</comment>
<dbReference type="AlphaFoldDB" id="A0A9P5SKE9"/>
<dbReference type="InterPro" id="IPR050562">
    <property type="entry name" value="FAD_mOase_fung"/>
</dbReference>
<evidence type="ECO:0000256" key="1">
    <source>
        <dbReference type="ARBA" id="ARBA00007992"/>
    </source>
</evidence>
<dbReference type="Pfam" id="PF01494">
    <property type="entry name" value="FAD_binding_3"/>
    <property type="match status" value="2"/>
</dbReference>
<dbReference type="PANTHER" id="PTHR47356">
    <property type="entry name" value="FAD-DEPENDENT MONOOXYGENASE ASQG-RELATED"/>
    <property type="match status" value="1"/>
</dbReference>
<feature type="domain" description="FAD-binding" evidence="5">
    <location>
        <begin position="46"/>
        <end position="214"/>
    </location>
</feature>
<sequence length="513" mass="57314">MSDTRSEKFEPSEAGPFVCEPRVHVSTAKPKAPLTEEELANMEKPKVLIVGAGIGGLMLANLLQKGNIPYEVYERNKEMKPLGSAMSLGSCFKQLFQQLQLLEEFEKIGKPNLTMELFDSEMKSMFVLDSTARETITGGVEYIVARPDLYNLLLRQIPKERIHMGKKVMSFLQNDGGVMIRCSDNSTVQGDILVGADGTYSGVRQHLYKTLKEKKVLPASDEKAMPFTCICLVGQTDVLDPEEFPGLKLPQSQFVFVVGEENYSLSTLTTITNRICWFVIRFLDKESSREHDSFRNSEWGPEQAEAMCKEVRHFKVPIGKEGAIMTMGDLIDKTPKDLISKVMLEEKIFETWHGGRTVLLGDSCHKLNPAGGAGALNAIQDAVALGNWICALQAKDKDSIARIFKEYRDERYPVVKAAFATSQVFRDLGGINFKGLLTRMVFKNMPKWLMEKVIIRRTRSRPQVSFLPLRKDNGSVPPMAQPSLEKTLPIIQARLEAELAKAESGQKVVATAV</sequence>